<dbReference type="EMBL" id="JANBPU010000369">
    <property type="protein sequence ID" value="KAJ1912196.1"/>
    <property type="molecule type" value="Genomic_DNA"/>
</dbReference>
<dbReference type="Gene3D" id="1.10.1410.10">
    <property type="match status" value="1"/>
</dbReference>
<keyword evidence="4" id="KW-0460">Magnesium</keyword>
<dbReference type="PANTHER" id="PTHR23092:SF15">
    <property type="entry name" value="INACTIVE NON-CANONICAL POLY(A) RNA POLYMERASE PROTEIN TRF4-2-RELATED"/>
    <property type="match status" value="1"/>
</dbReference>
<feature type="region of interest" description="Disordered" evidence="5">
    <location>
        <begin position="1"/>
        <end position="209"/>
    </location>
</feature>
<feature type="domain" description="PAP-associated" evidence="6">
    <location>
        <begin position="476"/>
        <end position="534"/>
    </location>
</feature>
<feature type="compositionally biased region" description="Low complexity" evidence="5">
    <location>
        <begin position="33"/>
        <end position="49"/>
    </location>
</feature>
<comment type="similarity">
    <text evidence="1">Belongs to the DNA polymerase type-B-like family.</text>
</comment>
<feature type="compositionally biased region" description="Polar residues" evidence="5">
    <location>
        <begin position="15"/>
        <end position="32"/>
    </location>
</feature>
<dbReference type="Pfam" id="PF22600">
    <property type="entry name" value="MTPAP-like_central"/>
    <property type="match status" value="1"/>
</dbReference>
<feature type="compositionally biased region" description="Basic and acidic residues" evidence="5">
    <location>
        <begin position="55"/>
        <end position="66"/>
    </location>
</feature>
<dbReference type="SUPFAM" id="SSF81631">
    <property type="entry name" value="PAP/OAS1 substrate-binding domain"/>
    <property type="match status" value="1"/>
</dbReference>
<feature type="compositionally biased region" description="Polar residues" evidence="5">
    <location>
        <begin position="1013"/>
        <end position="1022"/>
    </location>
</feature>
<feature type="compositionally biased region" description="Basic and acidic residues" evidence="5">
    <location>
        <begin position="183"/>
        <end position="196"/>
    </location>
</feature>
<feature type="region of interest" description="Disordered" evidence="5">
    <location>
        <begin position="726"/>
        <end position="746"/>
    </location>
</feature>
<feature type="compositionally biased region" description="Basic and acidic residues" evidence="5">
    <location>
        <begin position="125"/>
        <end position="135"/>
    </location>
</feature>
<comment type="caution">
    <text evidence="8">The sequence shown here is derived from an EMBL/GenBank/DDBJ whole genome shotgun (WGS) entry which is preliminary data.</text>
</comment>
<evidence type="ECO:0000256" key="3">
    <source>
        <dbReference type="ARBA" id="ARBA00022723"/>
    </source>
</evidence>
<dbReference type="InterPro" id="IPR045862">
    <property type="entry name" value="Trf4-like"/>
</dbReference>
<dbReference type="GO" id="GO:1990817">
    <property type="term" value="F:poly(A) RNA polymerase activity"/>
    <property type="evidence" value="ECO:0007669"/>
    <property type="project" value="UniProtKB-EC"/>
</dbReference>
<feature type="region of interest" description="Disordered" evidence="5">
    <location>
        <begin position="673"/>
        <end position="707"/>
    </location>
</feature>
<dbReference type="Pfam" id="PF03828">
    <property type="entry name" value="PAP_assoc"/>
    <property type="match status" value="1"/>
</dbReference>
<accession>A0A9W7ZLX4</accession>
<keyword evidence="3" id="KW-0479">Metal-binding</keyword>
<evidence type="ECO:0000259" key="6">
    <source>
        <dbReference type="Pfam" id="PF03828"/>
    </source>
</evidence>
<dbReference type="GO" id="GO:0010605">
    <property type="term" value="P:negative regulation of macromolecule metabolic process"/>
    <property type="evidence" value="ECO:0007669"/>
    <property type="project" value="UniProtKB-ARBA"/>
</dbReference>
<feature type="compositionally biased region" description="Basic residues" evidence="5">
    <location>
        <begin position="976"/>
        <end position="987"/>
    </location>
</feature>
<dbReference type="Proteomes" id="UP001150538">
    <property type="component" value="Unassembled WGS sequence"/>
</dbReference>
<protein>
    <recommendedName>
        <fullName evidence="2">polynucleotide adenylyltransferase</fullName>
        <ecNumber evidence="2">2.7.7.19</ecNumber>
    </recommendedName>
</protein>
<feature type="region of interest" description="Disordered" evidence="5">
    <location>
        <begin position="884"/>
        <end position="920"/>
    </location>
</feature>
<feature type="compositionally biased region" description="Basic residues" evidence="5">
    <location>
        <begin position="1023"/>
        <end position="1032"/>
    </location>
</feature>
<dbReference type="GO" id="GO:0043634">
    <property type="term" value="P:polyadenylation-dependent ncRNA catabolic process"/>
    <property type="evidence" value="ECO:0007669"/>
    <property type="project" value="TreeGrafter"/>
</dbReference>
<feature type="compositionally biased region" description="Low complexity" evidence="5">
    <location>
        <begin position="597"/>
        <end position="611"/>
    </location>
</feature>
<reference evidence="8" key="1">
    <citation type="submission" date="2022-07" db="EMBL/GenBank/DDBJ databases">
        <title>Phylogenomic reconstructions and comparative analyses of Kickxellomycotina fungi.</title>
        <authorList>
            <person name="Reynolds N.K."/>
            <person name="Stajich J.E."/>
            <person name="Barry K."/>
            <person name="Grigoriev I.V."/>
            <person name="Crous P."/>
            <person name="Smith M.E."/>
        </authorList>
    </citation>
    <scope>NUCLEOTIDE SEQUENCE</scope>
    <source>
        <strain evidence="8">NBRC 100468</strain>
    </source>
</reference>
<gene>
    <name evidence="8" type="ORF">H4219_005691</name>
</gene>
<dbReference type="CDD" id="cd05402">
    <property type="entry name" value="NT_PAP_TUTase"/>
    <property type="match status" value="1"/>
</dbReference>
<dbReference type="InterPro" id="IPR043519">
    <property type="entry name" value="NT_sf"/>
</dbReference>
<feature type="compositionally biased region" description="Polar residues" evidence="5">
    <location>
        <begin position="1033"/>
        <end position="1052"/>
    </location>
</feature>
<sequence>MGEIDDSADFVGFVSSPSEHSLSNDEGSVVTISDSESYSSYDSQDYSDFNSDEGIIDREQVGKEYSRSISNNTTISHGEEEQGRGGAAAAAAVKRKRKRSSSISSQQTDSSVVSMDQMSDSFNWTDEHNGTKKVGENGAGGSDREEGELVEDGEIINIPTTPNAANSKQSNEEGEVVVLSSDVAEKTPKKPKETPKGKNKKKTPKQSKVFEIPKRNDGEYKYCFDGQPLPPWLEGRKKLGISSEDNNARGRRMGSRNPVPDICKMLNEEVEAFVEYISPTAEEHQVREWVVLKLQRAMDRLFSPKEGKTAVVRVFGSFDTKLYLPTGDIDVTVLITNTKTGTKCLEYDEKVRIRKLLYKMAKILKQCGFCTNCEVIASARVPIIKTRERITNIAIDISVNADSGLGSADIVKDFAEKKFPGSLRAMVLVIKQFLLQREMNEVYTGGMSSYAVVLLLVSLLQMHPRIQSHEIDPASNLGILLCEFFELYGKRFNYEKVGISVIDNGSYFDKREYGFLQPRQPYLLTIEDPHDQTNDVTKGTFGIVRIRSTFGGAFDLLCNSIYTYHQVRSIGYALHEEYAVRDVMEKQGSSKKHRKMPSSMNSPNNKSYNSKPKTRYSRDPNAPVSFLSSILKVKNEVIKFRKKMAEIFYSNTFQNDLGVTFIPRFVSSLPPTTLPSELNSEQDDVANGTDGRNNNQNRGGAQQASSNSLYAKDMSDLSFSFGQNDTAQAFNNTHGHSNSNNNNNHHHHVTAMQAHQPNDEYDFYSDVEYDDNQYEPESDPAYISDSGSEEDSRYHQTAAPHMPNRGNYMHQGGRGGPHSQGNKNHPHQNHSQVGPTVNMVGNQNASDAILESVSKLNPLGFAYSIAAEAAAVAATTANPNSGMMLPAYPNNNNNQHSLPPTSRPYDKNGNKHGGSSNGVALPPSFVRPNGPQLTSATPPTNIVPANSIFNPFQKRNIMPHNHSGGPMQPRPPHPQQQHRHQQQRRQRAPPQMMMGGGGIPRPPPNQYSGGSGCSNPYMQTNKTKSRAPKNKSHTNTSKYNKNTNHSTATNGVNKKKGGKKKKKPVFQKPIPSPSNMTTMIFGVGTMS</sequence>
<feature type="compositionally biased region" description="Polar residues" evidence="5">
    <location>
        <begin position="889"/>
        <end position="900"/>
    </location>
</feature>
<dbReference type="AlphaFoldDB" id="A0A9W7ZLX4"/>
<dbReference type="InterPro" id="IPR002058">
    <property type="entry name" value="PAP_assoc"/>
</dbReference>
<evidence type="ECO:0000313" key="8">
    <source>
        <dbReference type="EMBL" id="KAJ1912196.1"/>
    </source>
</evidence>
<feature type="region of interest" description="Disordered" evidence="5">
    <location>
        <begin position="954"/>
        <end position="1077"/>
    </location>
</feature>
<feature type="compositionally biased region" description="Basic residues" evidence="5">
    <location>
        <begin position="1053"/>
        <end position="1065"/>
    </location>
</feature>
<dbReference type="GO" id="GO:0046872">
    <property type="term" value="F:metal ion binding"/>
    <property type="evidence" value="ECO:0007669"/>
    <property type="project" value="UniProtKB-KW"/>
</dbReference>
<evidence type="ECO:0000256" key="2">
    <source>
        <dbReference type="ARBA" id="ARBA00012388"/>
    </source>
</evidence>
<organism evidence="8 9">
    <name type="scientific">Mycoemilia scoparia</name>
    <dbReference type="NCBI Taxonomy" id="417184"/>
    <lineage>
        <taxon>Eukaryota</taxon>
        <taxon>Fungi</taxon>
        <taxon>Fungi incertae sedis</taxon>
        <taxon>Zoopagomycota</taxon>
        <taxon>Kickxellomycotina</taxon>
        <taxon>Kickxellomycetes</taxon>
        <taxon>Kickxellales</taxon>
        <taxon>Kickxellaceae</taxon>
        <taxon>Mycoemilia</taxon>
    </lineage>
</organism>
<feature type="compositionally biased region" description="Polar residues" evidence="5">
    <location>
        <begin position="819"/>
        <end position="840"/>
    </location>
</feature>
<feature type="domain" description="Poly(A) RNA polymerase mitochondrial-like central palm" evidence="7">
    <location>
        <begin position="266"/>
        <end position="412"/>
    </location>
</feature>
<dbReference type="GO" id="GO:0031499">
    <property type="term" value="C:TRAMP complex"/>
    <property type="evidence" value="ECO:0007669"/>
    <property type="project" value="TreeGrafter"/>
</dbReference>
<dbReference type="SUPFAM" id="SSF81301">
    <property type="entry name" value="Nucleotidyltransferase"/>
    <property type="match status" value="1"/>
</dbReference>
<dbReference type="FunFam" id="1.10.1410.10:FF:000003">
    <property type="entry name" value="non-canonical poly(A) RNA polymerase PAPD7"/>
    <property type="match status" value="1"/>
</dbReference>
<feature type="region of interest" description="Disordered" evidence="5">
    <location>
        <begin position="770"/>
        <end position="840"/>
    </location>
</feature>
<feature type="compositionally biased region" description="Polar residues" evidence="5">
    <location>
        <begin position="67"/>
        <end position="76"/>
    </location>
</feature>
<dbReference type="PANTHER" id="PTHR23092">
    <property type="entry name" value="POLY(A) RNA POLYMERASE"/>
    <property type="match status" value="1"/>
</dbReference>
<feature type="compositionally biased region" description="Low complexity" evidence="5">
    <location>
        <begin position="731"/>
        <end position="743"/>
    </location>
</feature>
<proteinExistence type="inferred from homology"/>
<name>A0A9W7ZLX4_9FUNG</name>
<evidence type="ECO:0000256" key="4">
    <source>
        <dbReference type="ARBA" id="ARBA00022842"/>
    </source>
</evidence>
<dbReference type="GO" id="GO:0003729">
    <property type="term" value="F:mRNA binding"/>
    <property type="evidence" value="ECO:0007669"/>
    <property type="project" value="TreeGrafter"/>
</dbReference>
<feature type="region of interest" description="Disordered" evidence="5">
    <location>
        <begin position="585"/>
        <end position="620"/>
    </location>
</feature>
<keyword evidence="9" id="KW-1185">Reference proteome</keyword>
<dbReference type="InterPro" id="IPR054708">
    <property type="entry name" value="MTPAP-like_central"/>
</dbReference>
<dbReference type="OrthoDB" id="273917at2759"/>
<evidence type="ECO:0000259" key="7">
    <source>
        <dbReference type="Pfam" id="PF22600"/>
    </source>
</evidence>
<feature type="compositionally biased region" description="Low complexity" evidence="5">
    <location>
        <begin position="691"/>
        <end position="704"/>
    </location>
</feature>
<feature type="compositionally biased region" description="Acidic residues" evidence="5">
    <location>
        <begin position="145"/>
        <end position="154"/>
    </location>
</feature>
<feature type="compositionally biased region" description="Low complexity" evidence="5">
    <location>
        <begin position="101"/>
        <end position="121"/>
    </location>
</feature>
<feature type="compositionally biased region" description="Polar residues" evidence="5">
    <location>
        <begin position="158"/>
        <end position="169"/>
    </location>
</feature>
<dbReference type="EC" id="2.7.7.19" evidence="2"/>
<evidence type="ECO:0000256" key="5">
    <source>
        <dbReference type="SAM" id="MobiDB-lite"/>
    </source>
</evidence>
<dbReference type="Gene3D" id="3.30.460.10">
    <property type="entry name" value="Beta Polymerase, domain 2"/>
    <property type="match status" value="1"/>
</dbReference>
<evidence type="ECO:0000256" key="1">
    <source>
        <dbReference type="ARBA" id="ARBA00008593"/>
    </source>
</evidence>
<dbReference type="GO" id="GO:0031123">
    <property type="term" value="P:RNA 3'-end processing"/>
    <property type="evidence" value="ECO:0007669"/>
    <property type="project" value="TreeGrafter"/>
</dbReference>
<evidence type="ECO:0000313" key="9">
    <source>
        <dbReference type="Proteomes" id="UP001150538"/>
    </source>
</evidence>
<dbReference type="GO" id="GO:0005730">
    <property type="term" value="C:nucleolus"/>
    <property type="evidence" value="ECO:0007669"/>
    <property type="project" value="TreeGrafter"/>
</dbReference>